<name>A0ACC1P068_9PEZI</name>
<comment type="caution">
    <text evidence="1">The sequence shown here is derived from an EMBL/GenBank/DDBJ whole genome shotgun (WGS) entry which is preliminary data.</text>
</comment>
<gene>
    <name evidence="1" type="ORF">NUW58_g6044</name>
</gene>
<evidence type="ECO:0000313" key="2">
    <source>
        <dbReference type="Proteomes" id="UP001143856"/>
    </source>
</evidence>
<keyword evidence="2" id="KW-1185">Reference proteome</keyword>
<reference evidence="1" key="1">
    <citation type="submission" date="2022-10" db="EMBL/GenBank/DDBJ databases">
        <title>Genome Sequence of Xylaria curta.</title>
        <authorList>
            <person name="Buettner E."/>
        </authorList>
    </citation>
    <scope>NUCLEOTIDE SEQUENCE</scope>
    <source>
        <strain evidence="1">Babe10</strain>
    </source>
</reference>
<dbReference type="Proteomes" id="UP001143856">
    <property type="component" value="Unassembled WGS sequence"/>
</dbReference>
<protein>
    <submittedName>
        <fullName evidence="1">Uncharacterized protein</fullName>
    </submittedName>
</protein>
<dbReference type="EMBL" id="JAPDGR010001289">
    <property type="protein sequence ID" value="KAJ2984469.1"/>
    <property type="molecule type" value="Genomic_DNA"/>
</dbReference>
<organism evidence="1 2">
    <name type="scientific">Xylaria curta</name>
    <dbReference type="NCBI Taxonomy" id="42375"/>
    <lineage>
        <taxon>Eukaryota</taxon>
        <taxon>Fungi</taxon>
        <taxon>Dikarya</taxon>
        <taxon>Ascomycota</taxon>
        <taxon>Pezizomycotina</taxon>
        <taxon>Sordariomycetes</taxon>
        <taxon>Xylariomycetidae</taxon>
        <taxon>Xylariales</taxon>
        <taxon>Xylariaceae</taxon>
        <taxon>Xylaria</taxon>
    </lineage>
</organism>
<accession>A0ACC1P068</accession>
<evidence type="ECO:0000313" key="1">
    <source>
        <dbReference type="EMBL" id="KAJ2984469.1"/>
    </source>
</evidence>
<sequence length="328" mass="36429">MRASLRLLATATPTGNGLSPAPLAILPPIPLYRRLLRAHRKCLPPQMRLLGDEYVKSEFRLHRNIDNPAHLIGFLTEWQLYAQKIEGDSWKGEKLDPAKVEKMSDQQIGQMSKRRKTKGNDPSVVKIGDKTISLSAFLAPPLKKPEEAAPTETVESGSAANGEKKEDQKPVDELDEQVSRKRPQNDAKGLQKKARGKPDTPMQKARKALPIWAYRDEIKASLRGDNDILLVVGETGSGKSTQTPQFLCEEPWCCRKKVRVQSDIVGVGGMIAITQPRLCTGASAHDVPHEHDDTDSFQALLNDDSALSASSHNHPHHHHITTRRPRDT</sequence>
<proteinExistence type="predicted"/>